<evidence type="ECO:0000313" key="1">
    <source>
        <dbReference type="Proteomes" id="UP000887580"/>
    </source>
</evidence>
<protein>
    <submittedName>
        <fullName evidence="2">C-type lectin domain-containing protein</fullName>
    </submittedName>
</protein>
<organism evidence="1 2">
    <name type="scientific">Panagrolaimus sp. PS1159</name>
    <dbReference type="NCBI Taxonomy" id="55785"/>
    <lineage>
        <taxon>Eukaryota</taxon>
        <taxon>Metazoa</taxon>
        <taxon>Ecdysozoa</taxon>
        <taxon>Nematoda</taxon>
        <taxon>Chromadorea</taxon>
        <taxon>Rhabditida</taxon>
        <taxon>Tylenchina</taxon>
        <taxon>Panagrolaimomorpha</taxon>
        <taxon>Panagrolaimoidea</taxon>
        <taxon>Panagrolaimidae</taxon>
        <taxon>Panagrolaimus</taxon>
    </lineage>
</organism>
<sequence>MFSLLFLILFIPNVVADCPSDSVSWLSECYSFLTTPQNFSDAESSCNNLQGNLISVHDSFTNAFIYNKGNSLFSKDFNMTIGLNCTFGNCSWTDGTPFDYNDFSFPSNQTGCGTMSLATGYWNIENCFYKRFYVCQVTENFIASTPPVTTTISKATASQATSTPSISTSPCSSDDWVYFNETNSCYYWTSAFDWDSAEAFCVSQNAHLASVHSYSELNFLRFIYNGDVWIGLRADNGPIELNTKWQWTDGLYLDYLPWIGTYGLPTLGYNYRCVQNLGDRIDNTNCSLVITDYATLNKNFWIGLYTTDNPVQLNTTWQWTDKTAVNYIPWYNITMEERGNGMMVRPMTFHTGTEDILIKKANLLQHFISFPMTTIWTMG</sequence>
<dbReference type="Proteomes" id="UP000887580">
    <property type="component" value="Unplaced"/>
</dbReference>
<evidence type="ECO:0000313" key="2">
    <source>
        <dbReference type="WBParaSite" id="PS1159_v2.g14530.t1"/>
    </source>
</evidence>
<proteinExistence type="predicted"/>
<accession>A0AC35F7B0</accession>
<dbReference type="WBParaSite" id="PS1159_v2.g14530.t1">
    <property type="protein sequence ID" value="PS1159_v2.g14530.t1"/>
    <property type="gene ID" value="PS1159_v2.g14530"/>
</dbReference>
<reference evidence="2" key="1">
    <citation type="submission" date="2022-11" db="UniProtKB">
        <authorList>
            <consortium name="WormBaseParasite"/>
        </authorList>
    </citation>
    <scope>IDENTIFICATION</scope>
</reference>
<name>A0AC35F7B0_9BILA</name>